<feature type="binding site" evidence="9 12">
    <location>
        <begin position="188"/>
        <end position="193"/>
    </location>
    <ligand>
        <name>NADP(+)</name>
        <dbReference type="ChEBI" id="CHEBI:58349"/>
    </ligand>
</feature>
<dbReference type="Pfam" id="PF05201">
    <property type="entry name" value="GlutR_N"/>
    <property type="match status" value="1"/>
</dbReference>
<comment type="function">
    <text evidence="9">Catalyzes the NADPH-dependent reduction of glutamyl-tRNA(Glu) to glutamate 1-semialdehyde (GSA).</text>
</comment>
<keyword evidence="4 9" id="KW-0521">NADP</keyword>
<dbReference type="OrthoDB" id="110209at2"/>
<feature type="binding site" evidence="9 11">
    <location>
        <position position="119"/>
    </location>
    <ligand>
        <name>substrate</name>
    </ligand>
</feature>
<dbReference type="Pfam" id="PF01488">
    <property type="entry name" value="Shikimate_DH"/>
    <property type="match status" value="1"/>
</dbReference>
<dbReference type="Gene3D" id="3.30.460.30">
    <property type="entry name" value="Glutamyl-tRNA reductase, N-terminal domain"/>
    <property type="match status" value="1"/>
</dbReference>
<comment type="similarity">
    <text evidence="2 9 14">Belongs to the glutamyl-tRNA reductase family.</text>
</comment>
<evidence type="ECO:0000256" key="12">
    <source>
        <dbReference type="PIRSR" id="PIRSR000445-3"/>
    </source>
</evidence>
<dbReference type="SUPFAM" id="SSF69742">
    <property type="entry name" value="Glutamyl tRNA-reductase catalytic, N-terminal domain"/>
    <property type="match status" value="1"/>
</dbReference>
<feature type="binding site" evidence="9 11">
    <location>
        <begin position="113"/>
        <end position="115"/>
    </location>
    <ligand>
        <name>substrate</name>
    </ligand>
</feature>
<comment type="pathway">
    <text evidence="1 9 14">Porphyrin-containing compound metabolism; protoporphyrin-IX biosynthesis; 5-aminolevulinate from L-glutamyl-tRNA(Glu): step 1/2.</text>
</comment>
<evidence type="ECO:0000256" key="9">
    <source>
        <dbReference type="HAMAP-Rule" id="MF_00087"/>
    </source>
</evidence>
<evidence type="ECO:0000259" key="15">
    <source>
        <dbReference type="Pfam" id="PF00745"/>
    </source>
</evidence>
<sequence>MPLFTLGLSHKSAPLEVRERLVFDEAQVSHALEGLKTRPGVREAALISTCNRTEIYTVLADHGSPNTVLQWLAESHAVDPAWLRPYLYMHQDADMVRHLLRVAPGLDSLVLGEPQIGGQTKAAYNDAMNAGTLGQVLDRLFQHAFAVSKQVRTETGIGSNPVSVAFAAVTLARQIFGDLSGYTGLLIGAGETIELTARHLHDQGMRRFIVANRSRERARDLADRYGGQAIELSSLPDYLEQTDVVVASTAAQLPILGKGSVERALKRRKHRPIFMVDIAVPRDIEPEVGDLDDIYLYTVDDLQEVIQENLRSRQDAAQQAEEIINLQVERFQEWLRSLDSVPVIRRYRDQGAAHRDEVLARARRRLARGEDPEAVMEYLAHTLTNRLLHQPTVRLREASENGRTDLLEQAQFLLGTDDEQS</sequence>
<evidence type="ECO:0000256" key="3">
    <source>
        <dbReference type="ARBA" id="ARBA00012970"/>
    </source>
</evidence>
<dbReference type="InterPro" id="IPR006151">
    <property type="entry name" value="Shikm_DH/Glu-tRNA_Rdtase"/>
</dbReference>
<feature type="domain" description="Glutamyl-tRNA reductase N-terminal" evidence="17">
    <location>
        <begin position="6"/>
        <end position="155"/>
    </location>
</feature>
<dbReference type="InterPro" id="IPR015895">
    <property type="entry name" value="4pyrrol_synth_GluRdtase_N"/>
</dbReference>
<dbReference type="GO" id="GO:0019353">
    <property type="term" value="P:protoporphyrinogen IX biosynthetic process from glutamate"/>
    <property type="evidence" value="ECO:0007669"/>
    <property type="project" value="TreeGrafter"/>
</dbReference>
<evidence type="ECO:0000259" key="16">
    <source>
        <dbReference type="Pfam" id="PF01488"/>
    </source>
</evidence>
<proteinExistence type="inferred from homology"/>
<dbReference type="Pfam" id="PF00745">
    <property type="entry name" value="GlutR_dimer"/>
    <property type="match status" value="1"/>
</dbReference>
<dbReference type="PANTHER" id="PTHR43013:SF1">
    <property type="entry name" value="GLUTAMYL-TRNA REDUCTASE"/>
    <property type="match status" value="1"/>
</dbReference>
<dbReference type="CDD" id="cd05213">
    <property type="entry name" value="NAD_bind_Glutamyl_tRNA_reduct"/>
    <property type="match status" value="1"/>
</dbReference>
<dbReference type="GO" id="GO:0050661">
    <property type="term" value="F:NADP binding"/>
    <property type="evidence" value="ECO:0007669"/>
    <property type="project" value="InterPro"/>
</dbReference>
<dbReference type="PANTHER" id="PTHR43013">
    <property type="entry name" value="GLUTAMYL-TRNA REDUCTASE"/>
    <property type="match status" value="1"/>
</dbReference>
<dbReference type="InterPro" id="IPR036291">
    <property type="entry name" value="NAD(P)-bd_dom_sf"/>
</dbReference>
<evidence type="ECO:0000256" key="2">
    <source>
        <dbReference type="ARBA" id="ARBA00005916"/>
    </source>
</evidence>
<evidence type="ECO:0000256" key="10">
    <source>
        <dbReference type="PIRSR" id="PIRSR000445-1"/>
    </source>
</evidence>
<evidence type="ECO:0000256" key="8">
    <source>
        <dbReference type="ARBA" id="ARBA00068659"/>
    </source>
</evidence>
<feature type="domain" description="Tetrapyrrole biosynthesis glutamyl-tRNA reductase dimerisation" evidence="15">
    <location>
        <begin position="319"/>
        <end position="413"/>
    </location>
</feature>
<dbReference type="Proteomes" id="UP000199657">
    <property type="component" value="Unassembled WGS sequence"/>
</dbReference>
<evidence type="ECO:0000256" key="11">
    <source>
        <dbReference type="PIRSR" id="PIRSR000445-2"/>
    </source>
</evidence>
<dbReference type="InterPro" id="IPR036453">
    <property type="entry name" value="GluRdtase_dimer_dom_sf"/>
</dbReference>
<dbReference type="InterPro" id="IPR000343">
    <property type="entry name" value="4pyrrol_synth_GluRdtase"/>
</dbReference>
<accession>A0A1H8VCD9</accession>
<comment type="subunit">
    <text evidence="9">Homodimer.</text>
</comment>
<dbReference type="InterPro" id="IPR036343">
    <property type="entry name" value="GluRdtase_N_sf"/>
</dbReference>
<dbReference type="RefSeq" id="WP_091645896.1">
    <property type="nucleotide sequence ID" value="NZ_FOEG01000011.1"/>
</dbReference>
<evidence type="ECO:0000259" key="17">
    <source>
        <dbReference type="Pfam" id="PF05201"/>
    </source>
</evidence>
<evidence type="ECO:0000313" key="18">
    <source>
        <dbReference type="EMBL" id="SEP12914.1"/>
    </source>
</evidence>
<dbReference type="PIRSF" id="PIRSF000445">
    <property type="entry name" value="4pyrrol_synth_GluRdtase"/>
    <property type="match status" value="1"/>
</dbReference>
<dbReference type="STRING" id="406100.SAMN04488052_11148"/>
<dbReference type="HAMAP" id="MF_00087">
    <property type="entry name" value="Glu_tRNA_reductase"/>
    <property type="match status" value="1"/>
</dbReference>
<dbReference type="InterPro" id="IPR015896">
    <property type="entry name" value="4pyrrol_synth_GluRdtase_dimer"/>
</dbReference>
<evidence type="ECO:0000256" key="13">
    <source>
        <dbReference type="PIRSR" id="PIRSR000445-4"/>
    </source>
</evidence>
<keyword evidence="5 9" id="KW-0560">Oxidoreductase</keyword>
<evidence type="ECO:0000256" key="5">
    <source>
        <dbReference type="ARBA" id="ARBA00023002"/>
    </source>
</evidence>
<name>A0A1H8VCD9_9GAMM</name>
<dbReference type="SUPFAM" id="SSF51735">
    <property type="entry name" value="NAD(P)-binding Rossmann-fold domains"/>
    <property type="match status" value="1"/>
</dbReference>
<evidence type="ECO:0000256" key="6">
    <source>
        <dbReference type="ARBA" id="ARBA00023244"/>
    </source>
</evidence>
<dbReference type="NCBIfam" id="TIGR01035">
    <property type="entry name" value="hemA"/>
    <property type="match status" value="1"/>
</dbReference>
<organism evidence="18 19">
    <name type="scientific">Aquisalimonas asiatica</name>
    <dbReference type="NCBI Taxonomy" id="406100"/>
    <lineage>
        <taxon>Bacteria</taxon>
        <taxon>Pseudomonadati</taxon>
        <taxon>Pseudomonadota</taxon>
        <taxon>Gammaproteobacteria</taxon>
        <taxon>Chromatiales</taxon>
        <taxon>Ectothiorhodospiraceae</taxon>
        <taxon>Aquisalimonas</taxon>
    </lineage>
</organism>
<dbReference type="EC" id="1.2.1.70" evidence="3 9"/>
<dbReference type="FunFam" id="3.40.50.720:FF:000031">
    <property type="entry name" value="Glutamyl-tRNA reductase"/>
    <property type="match status" value="1"/>
</dbReference>
<dbReference type="FunFam" id="3.30.460.30:FF:000001">
    <property type="entry name" value="Glutamyl-tRNA reductase"/>
    <property type="match status" value="1"/>
</dbReference>
<dbReference type="SUPFAM" id="SSF69075">
    <property type="entry name" value="Glutamyl tRNA-reductase dimerization domain"/>
    <property type="match status" value="1"/>
</dbReference>
<evidence type="ECO:0000256" key="4">
    <source>
        <dbReference type="ARBA" id="ARBA00022857"/>
    </source>
</evidence>
<dbReference type="GO" id="GO:0008883">
    <property type="term" value="F:glutamyl-tRNA reductase activity"/>
    <property type="evidence" value="ECO:0007669"/>
    <property type="project" value="UniProtKB-UniRule"/>
</dbReference>
<evidence type="ECO:0000313" key="19">
    <source>
        <dbReference type="Proteomes" id="UP000199657"/>
    </source>
</evidence>
<comment type="domain">
    <text evidence="9">Possesses an unusual extended V-shaped dimeric structure with each monomer consisting of three distinct domains arranged along a curved 'spinal' alpha-helix. The N-terminal catalytic domain specifically recognizes the glutamate moiety of the substrate. The second domain is the NADPH-binding domain, and the third C-terminal domain is responsible for dimerization.</text>
</comment>
<evidence type="ECO:0000256" key="14">
    <source>
        <dbReference type="RuleBase" id="RU000584"/>
    </source>
</evidence>
<reference evidence="18 19" key="1">
    <citation type="submission" date="2016-10" db="EMBL/GenBank/DDBJ databases">
        <authorList>
            <person name="de Groot N.N."/>
        </authorList>
    </citation>
    <scope>NUCLEOTIDE SEQUENCE [LARGE SCALE GENOMIC DNA]</scope>
    <source>
        <strain evidence="18 19">CGMCC 1.6291</strain>
    </source>
</reference>
<keyword evidence="6 9" id="KW-0627">Porphyrin biosynthesis</keyword>
<feature type="binding site" evidence="9 11">
    <location>
        <begin position="49"/>
        <end position="52"/>
    </location>
    <ligand>
        <name>substrate</name>
    </ligand>
</feature>
<feature type="domain" description="Quinate/shikimate 5-dehydrogenase/glutamyl-tRNA reductase" evidence="16">
    <location>
        <begin position="171"/>
        <end position="305"/>
    </location>
</feature>
<evidence type="ECO:0000256" key="7">
    <source>
        <dbReference type="ARBA" id="ARBA00047464"/>
    </source>
</evidence>
<dbReference type="Gene3D" id="3.40.50.720">
    <property type="entry name" value="NAD(P)-binding Rossmann-like Domain"/>
    <property type="match status" value="1"/>
</dbReference>
<comment type="miscellaneous">
    <text evidence="9">During catalysis, the active site Cys acts as a nucleophile attacking the alpha-carbonyl group of tRNA-bound glutamate with the formation of a thioester intermediate between enzyme and glutamate, and the concomitant release of tRNA(Glu). The thioester intermediate is finally reduced by direct hydride transfer from NADPH, to form the product GSA.</text>
</comment>
<dbReference type="AlphaFoldDB" id="A0A1H8VCD9"/>
<evidence type="ECO:0000256" key="1">
    <source>
        <dbReference type="ARBA" id="ARBA00005059"/>
    </source>
</evidence>
<dbReference type="EMBL" id="FOEG01000011">
    <property type="protein sequence ID" value="SEP12914.1"/>
    <property type="molecule type" value="Genomic_DNA"/>
</dbReference>
<feature type="binding site" evidence="9 11">
    <location>
        <position position="108"/>
    </location>
    <ligand>
        <name>substrate</name>
    </ligand>
</feature>
<feature type="site" description="Important for activity" evidence="9 13">
    <location>
        <position position="98"/>
    </location>
</feature>
<keyword evidence="19" id="KW-1185">Reference proteome</keyword>
<feature type="active site" description="Nucleophile" evidence="9 10">
    <location>
        <position position="50"/>
    </location>
</feature>
<protein>
    <recommendedName>
        <fullName evidence="8 9">Glutamyl-tRNA reductase</fullName>
        <shortName evidence="9">GluTR</shortName>
        <ecNumber evidence="3 9">1.2.1.70</ecNumber>
    </recommendedName>
</protein>
<comment type="catalytic activity">
    <reaction evidence="7 9 14">
        <text>(S)-4-amino-5-oxopentanoate + tRNA(Glu) + NADP(+) = L-glutamyl-tRNA(Glu) + NADPH + H(+)</text>
        <dbReference type="Rhea" id="RHEA:12344"/>
        <dbReference type="Rhea" id="RHEA-COMP:9663"/>
        <dbReference type="Rhea" id="RHEA-COMP:9680"/>
        <dbReference type="ChEBI" id="CHEBI:15378"/>
        <dbReference type="ChEBI" id="CHEBI:57501"/>
        <dbReference type="ChEBI" id="CHEBI:57783"/>
        <dbReference type="ChEBI" id="CHEBI:58349"/>
        <dbReference type="ChEBI" id="CHEBI:78442"/>
        <dbReference type="ChEBI" id="CHEBI:78520"/>
        <dbReference type="EC" id="1.2.1.70"/>
    </reaction>
</comment>
<gene>
    <name evidence="9" type="primary">hemA</name>
    <name evidence="18" type="ORF">SAMN04488052_11148</name>
</gene>
<dbReference type="UniPathway" id="UPA00251">
    <property type="reaction ID" value="UER00316"/>
</dbReference>